<proteinExistence type="predicted"/>
<feature type="region of interest" description="Disordered" evidence="1">
    <location>
        <begin position="1"/>
        <end position="27"/>
    </location>
</feature>
<name>A0A4Y2STZ5_ARAVE</name>
<evidence type="ECO:0000313" key="3">
    <source>
        <dbReference type="Proteomes" id="UP000499080"/>
    </source>
</evidence>
<sequence length="99" mass="11468">MATDEDESDPKRLCADDSMNIADDLPNGEQSQERYACLDCLRRLDLRRTMTLQLASKEYLEKSLSIMSSDTFAPPESFKDFGQFQRITRSYREQMQASE</sequence>
<dbReference type="EMBL" id="BGPR01023715">
    <property type="protein sequence ID" value="GBN91103.1"/>
    <property type="molecule type" value="Genomic_DNA"/>
</dbReference>
<keyword evidence="3" id="KW-1185">Reference proteome</keyword>
<accession>A0A4Y2STZ5</accession>
<protein>
    <submittedName>
        <fullName evidence="2">Uncharacterized protein</fullName>
    </submittedName>
</protein>
<evidence type="ECO:0000313" key="2">
    <source>
        <dbReference type="EMBL" id="GBN91103.1"/>
    </source>
</evidence>
<organism evidence="2 3">
    <name type="scientific">Araneus ventricosus</name>
    <name type="common">Orbweaver spider</name>
    <name type="synonym">Epeira ventricosa</name>
    <dbReference type="NCBI Taxonomy" id="182803"/>
    <lineage>
        <taxon>Eukaryota</taxon>
        <taxon>Metazoa</taxon>
        <taxon>Ecdysozoa</taxon>
        <taxon>Arthropoda</taxon>
        <taxon>Chelicerata</taxon>
        <taxon>Arachnida</taxon>
        <taxon>Araneae</taxon>
        <taxon>Araneomorphae</taxon>
        <taxon>Entelegynae</taxon>
        <taxon>Araneoidea</taxon>
        <taxon>Araneidae</taxon>
        <taxon>Araneus</taxon>
    </lineage>
</organism>
<dbReference type="AlphaFoldDB" id="A0A4Y2STZ5"/>
<evidence type="ECO:0000256" key="1">
    <source>
        <dbReference type="SAM" id="MobiDB-lite"/>
    </source>
</evidence>
<gene>
    <name evidence="2" type="ORF">AVEN_66899_1</name>
</gene>
<feature type="non-terminal residue" evidence="2">
    <location>
        <position position="99"/>
    </location>
</feature>
<dbReference type="Proteomes" id="UP000499080">
    <property type="component" value="Unassembled WGS sequence"/>
</dbReference>
<comment type="caution">
    <text evidence="2">The sequence shown here is derived from an EMBL/GenBank/DDBJ whole genome shotgun (WGS) entry which is preliminary data.</text>
</comment>
<reference evidence="2 3" key="1">
    <citation type="journal article" date="2019" name="Sci. Rep.">
        <title>Orb-weaving spider Araneus ventricosus genome elucidates the spidroin gene catalogue.</title>
        <authorList>
            <person name="Kono N."/>
            <person name="Nakamura H."/>
            <person name="Ohtoshi R."/>
            <person name="Moran D.A.P."/>
            <person name="Shinohara A."/>
            <person name="Yoshida Y."/>
            <person name="Fujiwara M."/>
            <person name="Mori M."/>
            <person name="Tomita M."/>
            <person name="Arakawa K."/>
        </authorList>
    </citation>
    <scope>NUCLEOTIDE SEQUENCE [LARGE SCALE GENOMIC DNA]</scope>
</reference>